<name>A0A9P5TMR1_GYMJU</name>
<keyword evidence="1" id="KW-0812">Transmembrane</keyword>
<protein>
    <submittedName>
        <fullName evidence="2">Uncharacterized protein</fullName>
    </submittedName>
</protein>
<sequence>MESIAVITDKGGSNGIFHPVDQDRLSPLAAYNLSKQWTQPIRIFEPRTSKVTPTARKIRNIVYPLLFFIWTFLRLLVGFPEHNVKFLGNLYGTAYASVYDYTGWVTEKIRLGTFDSIQIIFSLPFSLTIVLWFGIKIAAVWFASAGGGALSSAVDLSASAICCVLDLAMYLDWKAWVFILVVLWYAIAEYLSPKA</sequence>
<dbReference type="Proteomes" id="UP000724874">
    <property type="component" value="Unassembled WGS sequence"/>
</dbReference>
<feature type="transmembrane region" description="Helical" evidence="1">
    <location>
        <begin position="119"/>
        <end position="142"/>
    </location>
</feature>
<dbReference type="EMBL" id="JADNYJ010000039">
    <property type="protein sequence ID" value="KAF8901900.1"/>
    <property type="molecule type" value="Genomic_DNA"/>
</dbReference>
<feature type="transmembrane region" description="Helical" evidence="1">
    <location>
        <begin position="61"/>
        <end position="79"/>
    </location>
</feature>
<comment type="caution">
    <text evidence="2">The sequence shown here is derived from an EMBL/GenBank/DDBJ whole genome shotgun (WGS) entry which is preliminary data.</text>
</comment>
<accession>A0A9P5TMR1</accession>
<gene>
    <name evidence="2" type="ORF">CPB84DRAFT_1776975</name>
</gene>
<dbReference type="OrthoDB" id="3067335at2759"/>
<dbReference type="AlphaFoldDB" id="A0A9P5TMR1"/>
<proteinExistence type="predicted"/>
<organism evidence="2 3">
    <name type="scientific">Gymnopilus junonius</name>
    <name type="common">Spectacular rustgill mushroom</name>
    <name type="synonym">Gymnopilus spectabilis subsp. junonius</name>
    <dbReference type="NCBI Taxonomy" id="109634"/>
    <lineage>
        <taxon>Eukaryota</taxon>
        <taxon>Fungi</taxon>
        <taxon>Dikarya</taxon>
        <taxon>Basidiomycota</taxon>
        <taxon>Agaricomycotina</taxon>
        <taxon>Agaricomycetes</taxon>
        <taxon>Agaricomycetidae</taxon>
        <taxon>Agaricales</taxon>
        <taxon>Agaricineae</taxon>
        <taxon>Hymenogastraceae</taxon>
        <taxon>Gymnopilus</taxon>
    </lineage>
</organism>
<evidence type="ECO:0000313" key="3">
    <source>
        <dbReference type="Proteomes" id="UP000724874"/>
    </source>
</evidence>
<keyword evidence="1" id="KW-1133">Transmembrane helix</keyword>
<keyword evidence="1" id="KW-0472">Membrane</keyword>
<evidence type="ECO:0000256" key="1">
    <source>
        <dbReference type="SAM" id="Phobius"/>
    </source>
</evidence>
<feature type="transmembrane region" description="Helical" evidence="1">
    <location>
        <begin position="175"/>
        <end position="192"/>
    </location>
</feature>
<evidence type="ECO:0000313" key="2">
    <source>
        <dbReference type="EMBL" id="KAF8901900.1"/>
    </source>
</evidence>
<keyword evidence="3" id="KW-1185">Reference proteome</keyword>
<reference evidence="2" key="1">
    <citation type="submission" date="2020-11" db="EMBL/GenBank/DDBJ databases">
        <authorList>
            <consortium name="DOE Joint Genome Institute"/>
            <person name="Ahrendt S."/>
            <person name="Riley R."/>
            <person name="Andreopoulos W."/>
            <person name="LaButti K."/>
            <person name="Pangilinan J."/>
            <person name="Ruiz-duenas F.J."/>
            <person name="Barrasa J.M."/>
            <person name="Sanchez-Garcia M."/>
            <person name="Camarero S."/>
            <person name="Miyauchi S."/>
            <person name="Serrano A."/>
            <person name="Linde D."/>
            <person name="Babiker R."/>
            <person name="Drula E."/>
            <person name="Ayuso-Fernandez I."/>
            <person name="Pacheco R."/>
            <person name="Padilla G."/>
            <person name="Ferreira P."/>
            <person name="Barriuso J."/>
            <person name="Kellner H."/>
            <person name="Castanera R."/>
            <person name="Alfaro M."/>
            <person name="Ramirez L."/>
            <person name="Pisabarro A.G."/>
            <person name="Kuo A."/>
            <person name="Tritt A."/>
            <person name="Lipzen A."/>
            <person name="He G."/>
            <person name="Yan M."/>
            <person name="Ng V."/>
            <person name="Cullen D."/>
            <person name="Martin F."/>
            <person name="Rosso M.-N."/>
            <person name="Henrissat B."/>
            <person name="Hibbett D."/>
            <person name="Martinez A.T."/>
            <person name="Grigoriev I.V."/>
        </authorList>
    </citation>
    <scope>NUCLEOTIDE SEQUENCE</scope>
    <source>
        <strain evidence="2">AH 44721</strain>
    </source>
</reference>